<dbReference type="OMA" id="SFDIYLV"/>
<name>S9XA49_SCHCR</name>
<dbReference type="OrthoDB" id="5420143at2759"/>
<dbReference type="PANTHER" id="PTHR35185">
    <property type="entry name" value="SERINE/THREONINE-RICH PROTEIN ADG2-RELATED"/>
    <property type="match status" value="1"/>
</dbReference>
<dbReference type="HOGENOM" id="CLU_1008877_0_0_1"/>
<evidence type="ECO:0000256" key="1">
    <source>
        <dbReference type="ARBA" id="ARBA00022729"/>
    </source>
</evidence>
<evidence type="ECO:0000256" key="3">
    <source>
        <dbReference type="SAM" id="SignalP"/>
    </source>
</evidence>
<dbReference type="eggNOG" id="ENOG502S7YR">
    <property type="taxonomic scope" value="Eukaryota"/>
</dbReference>
<feature type="compositionally biased region" description="Low complexity" evidence="2">
    <location>
        <begin position="216"/>
        <end position="246"/>
    </location>
</feature>
<dbReference type="Pfam" id="PF10342">
    <property type="entry name" value="Kre9_KNH"/>
    <property type="match status" value="1"/>
</dbReference>
<organism evidence="5 6">
    <name type="scientific">Schizosaccharomyces cryophilus (strain OY26 / ATCC MYA-4695 / CBS 11777 / NBRC 106824 / NRRL Y48691)</name>
    <name type="common">Fission yeast</name>
    <dbReference type="NCBI Taxonomy" id="653667"/>
    <lineage>
        <taxon>Eukaryota</taxon>
        <taxon>Fungi</taxon>
        <taxon>Dikarya</taxon>
        <taxon>Ascomycota</taxon>
        <taxon>Taphrinomycotina</taxon>
        <taxon>Schizosaccharomycetes</taxon>
        <taxon>Schizosaccharomycetales</taxon>
        <taxon>Schizosaccharomycetaceae</taxon>
        <taxon>Schizosaccharomyces</taxon>
    </lineage>
</organism>
<dbReference type="PANTHER" id="PTHR35185:SF1">
    <property type="entry name" value="UPF0619 GPI-ANCHORED MEMBRANE PROTEIN C1322.10"/>
    <property type="match status" value="1"/>
</dbReference>
<dbReference type="GeneID" id="25035153"/>
<dbReference type="Proteomes" id="UP000015464">
    <property type="component" value="Unassembled WGS sequence"/>
</dbReference>
<dbReference type="InterPro" id="IPR018466">
    <property type="entry name" value="Kre9/Knh1-like_N"/>
</dbReference>
<feature type="domain" description="Yeast cell wall synthesis Kre9/Knh1-like N-terminal" evidence="4">
    <location>
        <begin position="24"/>
        <end position="116"/>
    </location>
</feature>
<feature type="chain" id="PRO_5004572977" evidence="3">
    <location>
        <begin position="20"/>
        <end position="270"/>
    </location>
</feature>
<keyword evidence="1 3" id="KW-0732">Signal</keyword>
<dbReference type="EMBL" id="KE546992">
    <property type="protein sequence ID" value="EPY50636.1"/>
    <property type="molecule type" value="Genomic_DNA"/>
</dbReference>
<evidence type="ECO:0000256" key="2">
    <source>
        <dbReference type="SAM" id="MobiDB-lite"/>
    </source>
</evidence>
<feature type="signal peptide" evidence="3">
    <location>
        <begin position="1"/>
        <end position="19"/>
    </location>
</feature>
<dbReference type="InterPro" id="IPR052479">
    <property type="entry name" value="GPI-anchor_Adhesion_Reg"/>
</dbReference>
<feature type="compositionally biased region" description="Low complexity" evidence="2">
    <location>
        <begin position="132"/>
        <end position="208"/>
    </location>
</feature>
<accession>S9XA49</accession>
<dbReference type="RefSeq" id="XP_013024452.1">
    <property type="nucleotide sequence ID" value="XM_013168998.1"/>
</dbReference>
<evidence type="ECO:0000259" key="4">
    <source>
        <dbReference type="Pfam" id="PF10342"/>
    </source>
</evidence>
<dbReference type="STRING" id="653667.S9XA49"/>
<evidence type="ECO:0000313" key="6">
    <source>
        <dbReference type="Proteomes" id="UP000015464"/>
    </source>
</evidence>
<proteinExistence type="predicted"/>
<dbReference type="AlphaFoldDB" id="S9XA49"/>
<reference evidence="5 6" key="1">
    <citation type="journal article" date="2011" name="Science">
        <title>Comparative functional genomics of the fission yeasts.</title>
        <authorList>
            <person name="Rhind N."/>
            <person name="Chen Z."/>
            <person name="Yassour M."/>
            <person name="Thompson D.A."/>
            <person name="Haas B.J."/>
            <person name="Habib N."/>
            <person name="Wapinski I."/>
            <person name="Roy S."/>
            <person name="Lin M.F."/>
            <person name="Heiman D.I."/>
            <person name="Young S.K."/>
            <person name="Furuya K."/>
            <person name="Guo Y."/>
            <person name="Pidoux A."/>
            <person name="Chen H.M."/>
            <person name="Robbertse B."/>
            <person name="Goldberg J.M."/>
            <person name="Aoki K."/>
            <person name="Bayne E.H."/>
            <person name="Berlin A.M."/>
            <person name="Desjardins C.A."/>
            <person name="Dobbs E."/>
            <person name="Dukaj L."/>
            <person name="Fan L."/>
            <person name="FitzGerald M.G."/>
            <person name="French C."/>
            <person name="Gujja S."/>
            <person name="Hansen K."/>
            <person name="Keifenheim D."/>
            <person name="Levin J.Z."/>
            <person name="Mosher R.A."/>
            <person name="Mueller C.A."/>
            <person name="Pfiffner J."/>
            <person name="Priest M."/>
            <person name="Russ C."/>
            <person name="Smialowska A."/>
            <person name="Swoboda P."/>
            <person name="Sykes S.M."/>
            <person name="Vaughn M."/>
            <person name="Vengrova S."/>
            <person name="Yoder R."/>
            <person name="Zeng Q."/>
            <person name="Allshire R."/>
            <person name="Baulcombe D."/>
            <person name="Birren B.W."/>
            <person name="Brown W."/>
            <person name="Ekwall K."/>
            <person name="Kellis M."/>
            <person name="Leatherwood J."/>
            <person name="Levin H."/>
            <person name="Margalit H."/>
            <person name="Martienssen R."/>
            <person name="Nieduszynski C.A."/>
            <person name="Spatafora J.W."/>
            <person name="Friedman N."/>
            <person name="Dalgaard J.Z."/>
            <person name="Baumann P."/>
            <person name="Niki H."/>
            <person name="Regev A."/>
            <person name="Nusbaum C."/>
        </authorList>
    </citation>
    <scope>NUCLEOTIDE SEQUENCE [LARGE SCALE GENOMIC DNA]</scope>
    <source>
        <strain evidence="6">OY26 / ATCC MYA-4695 / CBS 11777 / NBRC 106824 / NRRL Y48691</strain>
    </source>
</reference>
<protein>
    <submittedName>
        <fullName evidence="5">Cell wall protein Pwp1</fullName>
    </submittedName>
</protein>
<sequence>MLFRAGFLVCLASAFVANAIQFNSPEKGTVWTSGETNTVSWTPVNTDPSKINVVLVNMHNWPNRKYNLGTVETSKEHLDTDISFSSDLPTSGWQIYLNSVDDMNTGSLAQSEEFSIKGGDQKVASNSISGGIVSSTSSSTSASSTPASSSSGSSGSSSGSSAASSSSPSSSASSSAPVSSSSTVIASTSGSSTTSLTSAVAKTMSGSSSGSGSGSSSGFATSSSGSGSSNSKGNSSSSGSSSDSSGVAAVGMTKLSVAACFAVAALMLLA</sequence>
<keyword evidence="6" id="KW-1185">Reference proteome</keyword>
<evidence type="ECO:0000313" key="5">
    <source>
        <dbReference type="EMBL" id="EPY50636.1"/>
    </source>
</evidence>
<gene>
    <name evidence="5" type="ORF">SPOG_00822</name>
</gene>
<feature type="region of interest" description="Disordered" evidence="2">
    <location>
        <begin position="132"/>
        <end position="247"/>
    </location>
</feature>